<evidence type="ECO:0000313" key="1">
    <source>
        <dbReference type="EMBL" id="MFC4062885.1"/>
    </source>
</evidence>
<protein>
    <recommendedName>
        <fullName evidence="3">Lipoprotein</fullName>
    </recommendedName>
</protein>
<comment type="caution">
    <text evidence="1">The sequence shown here is derived from an EMBL/GenBank/DDBJ whole genome shotgun (WGS) entry which is preliminary data.</text>
</comment>
<keyword evidence="2" id="KW-1185">Reference proteome</keyword>
<reference evidence="2" key="1">
    <citation type="journal article" date="2019" name="Int. J. Syst. Evol. Microbiol.">
        <title>The Global Catalogue of Microorganisms (GCM) 10K type strain sequencing project: providing services to taxonomists for standard genome sequencing and annotation.</title>
        <authorList>
            <consortium name="The Broad Institute Genomics Platform"/>
            <consortium name="The Broad Institute Genome Sequencing Center for Infectious Disease"/>
            <person name="Wu L."/>
            <person name="Ma J."/>
        </authorList>
    </citation>
    <scope>NUCLEOTIDE SEQUENCE [LARGE SCALE GENOMIC DNA]</scope>
    <source>
        <strain evidence="2">TBRC 4489</strain>
    </source>
</reference>
<organism evidence="1 2">
    <name type="scientific">Planomonospora corallina</name>
    <dbReference type="NCBI Taxonomy" id="1806052"/>
    <lineage>
        <taxon>Bacteria</taxon>
        <taxon>Bacillati</taxon>
        <taxon>Actinomycetota</taxon>
        <taxon>Actinomycetes</taxon>
        <taxon>Streptosporangiales</taxon>
        <taxon>Streptosporangiaceae</taxon>
        <taxon>Planomonospora</taxon>
    </lineage>
</organism>
<proteinExistence type="predicted"/>
<evidence type="ECO:0008006" key="3">
    <source>
        <dbReference type="Google" id="ProtNLM"/>
    </source>
</evidence>
<sequence>ACAQEPAKPFDAPIRMAEVAPGGRALTLHADGTMVSDTVCTVVERAEAVESPTSVTVRVILRDTCPESSGIQMGTGTNQTVPITLKEPLGHRKVLDQQGHEIRVCPTATGSLFERMQRCLEEASR</sequence>
<dbReference type="EMBL" id="JBHSBM010000073">
    <property type="protein sequence ID" value="MFC4062885.1"/>
    <property type="molecule type" value="Genomic_DNA"/>
</dbReference>
<gene>
    <name evidence="1" type="ORF">ACFOWE_31730</name>
</gene>
<name>A0ABV8IG65_9ACTN</name>
<dbReference type="Proteomes" id="UP001595850">
    <property type="component" value="Unassembled WGS sequence"/>
</dbReference>
<evidence type="ECO:0000313" key="2">
    <source>
        <dbReference type="Proteomes" id="UP001595850"/>
    </source>
</evidence>
<feature type="non-terminal residue" evidence="1">
    <location>
        <position position="1"/>
    </location>
</feature>
<dbReference type="RefSeq" id="WP_377294403.1">
    <property type="nucleotide sequence ID" value="NZ_JBHSBM010000073.1"/>
</dbReference>
<accession>A0ABV8IG65</accession>